<feature type="transmembrane region" description="Helical" evidence="24">
    <location>
        <begin position="58"/>
        <end position="81"/>
    </location>
</feature>
<keyword evidence="17 24" id="KW-0472">Membrane</keyword>
<evidence type="ECO:0000256" key="6">
    <source>
        <dbReference type="ARBA" id="ARBA00022516"/>
    </source>
</evidence>
<evidence type="ECO:0000256" key="9">
    <source>
        <dbReference type="ARBA" id="ARBA00022692"/>
    </source>
</evidence>
<evidence type="ECO:0000256" key="13">
    <source>
        <dbReference type="ARBA" id="ARBA00022840"/>
    </source>
</evidence>
<dbReference type="GO" id="GO:0006654">
    <property type="term" value="P:phosphatidic acid biosynthetic process"/>
    <property type="evidence" value="ECO:0007669"/>
    <property type="project" value="InterPro"/>
</dbReference>
<keyword evidence="11 22" id="KW-0547">Nucleotide-binding</keyword>
<dbReference type="GO" id="GO:0005886">
    <property type="term" value="C:plasma membrane"/>
    <property type="evidence" value="ECO:0007669"/>
    <property type="project" value="UniProtKB-SubCell"/>
</dbReference>
<keyword evidence="18" id="KW-0594">Phospholipid biosynthesis</keyword>
<feature type="binding site" evidence="21">
    <location>
        <begin position="32"/>
        <end position="36"/>
    </location>
    <ligand>
        <name>substrate</name>
    </ligand>
</feature>
<evidence type="ECO:0000256" key="16">
    <source>
        <dbReference type="ARBA" id="ARBA00023098"/>
    </source>
</evidence>
<feature type="binding site" evidence="21">
    <location>
        <position position="100"/>
    </location>
    <ligand>
        <name>substrate</name>
    </ligand>
</feature>
<evidence type="ECO:0000256" key="17">
    <source>
        <dbReference type="ARBA" id="ARBA00023136"/>
    </source>
</evidence>
<keyword evidence="9 24" id="KW-0812">Transmembrane</keyword>
<feature type="binding site" evidence="22">
    <location>
        <position position="18"/>
    </location>
    <ligand>
        <name>ATP</name>
        <dbReference type="ChEBI" id="CHEBI:30616"/>
    </ligand>
</feature>
<evidence type="ECO:0000256" key="7">
    <source>
        <dbReference type="ARBA" id="ARBA00022519"/>
    </source>
</evidence>
<dbReference type="Proteomes" id="UP001058124">
    <property type="component" value="Unassembled WGS sequence"/>
</dbReference>
<dbReference type="GO" id="GO:0004143">
    <property type="term" value="F:ATP-dependent diacylglycerol kinase activity"/>
    <property type="evidence" value="ECO:0007669"/>
    <property type="project" value="UniProtKB-EC"/>
</dbReference>
<evidence type="ECO:0000256" key="2">
    <source>
        <dbReference type="ARBA" id="ARBA00005967"/>
    </source>
</evidence>
<protein>
    <recommendedName>
        <fullName evidence="4 24">Diacylglycerol kinase</fullName>
        <ecNumber evidence="3 24">2.7.1.107</ecNumber>
    </recommendedName>
</protein>
<feature type="binding site" evidence="21">
    <location>
        <begin position="49"/>
        <end position="52"/>
    </location>
    <ligand>
        <name>substrate</name>
    </ligand>
</feature>
<comment type="caution">
    <text evidence="25">The sequence shown here is derived from an EMBL/GenBank/DDBJ whole genome shotgun (WGS) entry which is preliminary data.</text>
</comment>
<dbReference type="PANTHER" id="PTHR34299:SF1">
    <property type="entry name" value="DIACYLGLYCEROL KINASE"/>
    <property type="match status" value="1"/>
</dbReference>
<comment type="similarity">
    <text evidence="2 24">Belongs to the bacterial diacylglycerol kinase family.</text>
</comment>
<feature type="binding site" evidence="22">
    <location>
        <position position="30"/>
    </location>
    <ligand>
        <name>ATP</name>
        <dbReference type="ChEBI" id="CHEBI:30616"/>
    </ligand>
</feature>
<feature type="binding site" evidence="21">
    <location>
        <position position="71"/>
    </location>
    <ligand>
        <name>substrate</name>
    </ligand>
</feature>
<evidence type="ECO:0000256" key="23">
    <source>
        <dbReference type="PIRSR" id="PIRSR600829-4"/>
    </source>
</evidence>
<evidence type="ECO:0000256" key="22">
    <source>
        <dbReference type="PIRSR" id="PIRSR600829-3"/>
    </source>
</evidence>
<evidence type="ECO:0000256" key="1">
    <source>
        <dbReference type="ARBA" id="ARBA00004429"/>
    </source>
</evidence>
<evidence type="ECO:0000256" key="4">
    <source>
        <dbReference type="ARBA" id="ARBA00017575"/>
    </source>
</evidence>
<dbReference type="GO" id="GO:0046872">
    <property type="term" value="F:metal ion binding"/>
    <property type="evidence" value="ECO:0007669"/>
    <property type="project" value="UniProtKB-KW"/>
</dbReference>
<keyword evidence="16 24" id="KW-0443">Lipid metabolism</keyword>
<keyword evidence="7 24" id="KW-0997">Cell inner membrane</keyword>
<evidence type="ECO:0000256" key="10">
    <source>
        <dbReference type="ARBA" id="ARBA00022723"/>
    </source>
</evidence>
<name>A0AAV5N2F0_9GAMM</name>
<evidence type="ECO:0000256" key="15">
    <source>
        <dbReference type="ARBA" id="ARBA00022989"/>
    </source>
</evidence>
<keyword evidence="19 24" id="KW-1208">Phospholipid metabolism</keyword>
<feature type="transmembrane region" description="Helical" evidence="24">
    <location>
        <begin position="36"/>
        <end position="52"/>
    </location>
</feature>
<keyword evidence="15 24" id="KW-1133">Transmembrane helix</keyword>
<feature type="binding site" evidence="22">
    <location>
        <begin position="96"/>
        <end position="97"/>
    </location>
    <ligand>
        <name>ATP</name>
        <dbReference type="ChEBI" id="CHEBI:30616"/>
    </ligand>
</feature>
<evidence type="ECO:0000256" key="8">
    <source>
        <dbReference type="ARBA" id="ARBA00022679"/>
    </source>
</evidence>
<feature type="binding site" evidence="23">
    <location>
        <position position="78"/>
    </location>
    <ligand>
        <name>a divalent metal cation</name>
        <dbReference type="ChEBI" id="CHEBI:60240"/>
    </ligand>
</feature>
<dbReference type="PANTHER" id="PTHR34299">
    <property type="entry name" value="DIACYLGLYCEROL KINASE"/>
    <property type="match status" value="1"/>
</dbReference>
<proteinExistence type="inferred from homology"/>
<comment type="cofactor">
    <cofactor evidence="23">
        <name>Mg(2+)</name>
        <dbReference type="ChEBI" id="CHEBI:18420"/>
    </cofactor>
    <text evidence="23">Mn(2+), Zn(2+), Cd(2+) and Co(2+) support activity to lesser extents.</text>
</comment>
<accession>A0AAV5N2F0</accession>
<evidence type="ECO:0000256" key="21">
    <source>
        <dbReference type="PIRSR" id="PIRSR600829-2"/>
    </source>
</evidence>
<evidence type="ECO:0000256" key="5">
    <source>
        <dbReference type="ARBA" id="ARBA00022475"/>
    </source>
</evidence>
<evidence type="ECO:0000313" key="26">
    <source>
        <dbReference type="Proteomes" id="UP001058124"/>
    </source>
</evidence>
<evidence type="ECO:0000256" key="20">
    <source>
        <dbReference type="PIRSR" id="PIRSR600829-1"/>
    </source>
</evidence>
<keyword evidence="26" id="KW-1185">Reference proteome</keyword>
<evidence type="ECO:0000313" key="25">
    <source>
        <dbReference type="EMBL" id="GKX54617.1"/>
    </source>
</evidence>
<evidence type="ECO:0000256" key="11">
    <source>
        <dbReference type="ARBA" id="ARBA00022741"/>
    </source>
</evidence>
<feature type="transmembrane region" description="Helical" evidence="24">
    <location>
        <begin position="101"/>
        <end position="124"/>
    </location>
</feature>
<dbReference type="Gene3D" id="1.10.287.3610">
    <property type="match status" value="1"/>
</dbReference>
<organism evidence="25 26">
    <name type="scientific">Leminorella grimontii</name>
    <dbReference type="NCBI Taxonomy" id="82981"/>
    <lineage>
        <taxon>Bacteria</taxon>
        <taxon>Pseudomonadati</taxon>
        <taxon>Pseudomonadota</taxon>
        <taxon>Gammaproteobacteria</taxon>
        <taxon>Enterobacterales</taxon>
        <taxon>Budviciaceae</taxon>
        <taxon>Leminorella</taxon>
    </lineage>
</organism>
<dbReference type="InterPro" id="IPR000829">
    <property type="entry name" value="DAGK"/>
</dbReference>
<evidence type="ECO:0000256" key="18">
    <source>
        <dbReference type="ARBA" id="ARBA00023209"/>
    </source>
</evidence>
<feature type="active site" description="Proton acceptor" evidence="20">
    <location>
        <position position="71"/>
    </location>
</feature>
<evidence type="ECO:0000256" key="12">
    <source>
        <dbReference type="ARBA" id="ARBA00022777"/>
    </source>
</evidence>
<evidence type="ECO:0000256" key="24">
    <source>
        <dbReference type="RuleBase" id="RU363065"/>
    </source>
</evidence>
<evidence type="ECO:0000256" key="14">
    <source>
        <dbReference type="ARBA" id="ARBA00022842"/>
    </source>
</evidence>
<keyword evidence="12 24" id="KW-0418">Kinase</keyword>
<comment type="catalytic activity">
    <reaction evidence="24">
        <text>a 1,2-diacyl-sn-glycerol + ATP = a 1,2-diacyl-sn-glycero-3-phosphate + ADP + H(+)</text>
        <dbReference type="Rhea" id="RHEA:10272"/>
        <dbReference type="ChEBI" id="CHEBI:15378"/>
        <dbReference type="ChEBI" id="CHEBI:17815"/>
        <dbReference type="ChEBI" id="CHEBI:30616"/>
        <dbReference type="ChEBI" id="CHEBI:58608"/>
        <dbReference type="ChEBI" id="CHEBI:456216"/>
        <dbReference type="EC" id="2.7.1.107"/>
    </reaction>
</comment>
<evidence type="ECO:0000256" key="3">
    <source>
        <dbReference type="ARBA" id="ARBA00012133"/>
    </source>
</evidence>
<gene>
    <name evidence="25" type="ORF">SOASR030_07290</name>
</gene>
<keyword evidence="10 23" id="KW-0479">Metal-binding</keyword>
<dbReference type="InterPro" id="IPR033718">
    <property type="entry name" value="DAGK_prok"/>
</dbReference>
<dbReference type="PROSITE" id="PS01069">
    <property type="entry name" value="DAGK_PROKAR"/>
    <property type="match status" value="1"/>
</dbReference>
<feature type="binding site" evidence="21">
    <location>
        <position position="11"/>
    </location>
    <ligand>
        <name>substrate</name>
    </ligand>
</feature>
<feature type="binding site" evidence="22">
    <location>
        <position position="11"/>
    </location>
    <ligand>
        <name>ATP</name>
        <dbReference type="ChEBI" id="CHEBI:30616"/>
    </ligand>
</feature>
<dbReference type="GO" id="GO:0005524">
    <property type="term" value="F:ATP binding"/>
    <property type="evidence" value="ECO:0007669"/>
    <property type="project" value="UniProtKB-KW"/>
</dbReference>
<dbReference type="CDD" id="cd14264">
    <property type="entry name" value="DAGK_IM"/>
    <property type="match status" value="1"/>
</dbReference>
<sequence length="127" mass="13420">MSKVQAKGLTRIVKAAGYSRAGLIAAWRNEAAFRQECLLCIVATAAALWLNVPAIEKILLIGSVFLVVIVELLNSAIEAVVDRIGYDHHELSGRAKDIGSAAVLVTLILAAIVWGGLLLPGLLFSAS</sequence>
<comment type="subcellular location">
    <subcellularLocation>
        <location evidence="1 24">Cell inner membrane</location>
        <topology evidence="1 24">Multi-pass membrane protein</topology>
    </subcellularLocation>
</comment>
<comment type="function">
    <text evidence="24">Catalyzes the ATP-dependent phosphorylation of sn-l,2-diacylglycerol (DAG) to phosphatidic acid. Involved in the recycling of diacylglycerol produced as a by-product during membrane-derived oligosaccharide (MDO) biosynthesis.</text>
</comment>
<dbReference type="InterPro" id="IPR036945">
    <property type="entry name" value="DAGK_sf"/>
</dbReference>
<keyword evidence="5" id="KW-1003">Cell membrane</keyword>
<keyword evidence="8 24" id="KW-0808">Transferase</keyword>
<dbReference type="RefSeq" id="WP_027273160.1">
    <property type="nucleotide sequence ID" value="NZ_BRLH01000001.1"/>
</dbReference>
<feature type="binding site" evidence="23">
    <location>
        <position position="30"/>
    </location>
    <ligand>
        <name>a divalent metal cation</name>
        <dbReference type="ChEBI" id="CHEBI:60240"/>
    </ligand>
</feature>
<feature type="binding site" evidence="22">
    <location>
        <position position="78"/>
    </location>
    <ligand>
        <name>ATP</name>
        <dbReference type="ChEBI" id="CHEBI:30616"/>
    </ligand>
</feature>
<dbReference type="Pfam" id="PF01219">
    <property type="entry name" value="DAGK_prokar"/>
    <property type="match status" value="1"/>
</dbReference>
<keyword evidence="14 23" id="KW-0460">Magnesium</keyword>
<dbReference type="AlphaFoldDB" id="A0AAV5N2F0"/>
<reference evidence="25" key="1">
    <citation type="submission" date="2022-06" db="EMBL/GenBank/DDBJ databases">
        <title>Draft genome sequences of Leminorella grimontii str. JCM5902.</title>
        <authorList>
            <person name="Wakabayashi Y."/>
            <person name="Kojima K."/>
        </authorList>
    </citation>
    <scope>NUCLEOTIDE SEQUENCE</scope>
    <source>
        <strain evidence="25">JCM 5902</strain>
    </source>
</reference>
<dbReference type="EC" id="2.7.1.107" evidence="3 24"/>
<keyword evidence="6" id="KW-0444">Lipid biosynthesis</keyword>
<evidence type="ECO:0000256" key="19">
    <source>
        <dbReference type="ARBA" id="ARBA00023264"/>
    </source>
</evidence>
<keyword evidence="13 22" id="KW-0067">ATP-binding</keyword>
<dbReference type="EMBL" id="BRLH01000001">
    <property type="protein sequence ID" value="GKX54617.1"/>
    <property type="molecule type" value="Genomic_DNA"/>
</dbReference>